<dbReference type="PANTHER" id="PTHR47852:SF2">
    <property type="entry name" value="WW DOMAIN-CONTAINING PROTEIN"/>
    <property type="match status" value="1"/>
</dbReference>
<feature type="domain" description="WW" evidence="2">
    <location>
        <begin position="408"/>
        <end position="432"/>
    </location>
</feature>
<dbReference type="InterPro" id="IPR036020">
    <property type="entry name" value="WW_dom_sf"/>
</dbReference>
<dbReference type="PANTHER" id="PTHR47852">
    <property type="entry name" value="OS06G0298400 PROTEIN"/>
    <property type="match status" value="1"/>
</dbReference>
<dbReference type="AlphaFoldDB" id="A0A1D2A8E3"/>
<dbReference type="InterPro" id="IPR001202">
    <property type="entry name" value="WW_dom"/>
</dbReference>
<gene>
    <name evidence="3" type="ORF">g.46824</name>
</gene>
<proteinExistence type="predicted"/>
<accession>A0A1D2A8E3</accession>
<feature type="region of interest" description="Disordered" evidence="1">
    <location>
        <begin position="379"/>
        <end position="412"/>
    </location>
</feature>
<reference evidence="3" key="1">
    <citation type="submission" date="2015-08" db="EMBL/GenBank/DDBJ databases">
        <authorList>
            <person name="Babu N.S."/>
            <person name="Beckwith C.J."/>
            <person name="Beseler K.G."/>
            <person name="Brison A."/>
            <person name="Carone J.V."/>
            <person name="Caskin T.P."/>
            <person name="Diamond M."/>
            <person name="Durham M.E."/>
            <person name="Foxe J.M."/>
            <person name="Go M."/>
            <person name="Henderson B.A."/>
            <person name="Jones I.B."/>
            <person name="McGettigan J.A."/>
            <person name="Micheletti S.J."/>
            <person name="Nasrallah M.E."/>
            <person name="Ortiz D."/>
            <person name="Piller C.R."/>
            <person name="Privatt S.R."/>
            <person name="Schneider S.L."/>
            <person name="Sharp S."/>
            <person name="Smith T.C."/>
            <person name="Stanton J.D."/>
            <person name="Ullery H.E."/>
            <person name="Wilson R.J."/>
            <person name="Serrano M.G."/>
            <person name="Buck G."/>
            <person name="Lee V."/>
            <person name="Wang Y."/>
            <person name="Carvalho R."/>
            <person name="Voegtly L."/>
            <person name="Shi R."/>
            <person name="Duckworth R."/>
            <person name="Johnson A."/>
            <person name="Loviza R."/>
            <person name="Walstead R."/>
            <person name="Shah Z."/>
            <person name="Kiflezghi M."/>
            <person name="Wade K."/>
            <person name="Ball S.L."/>
            <person name="Bradley K.W."/>
            <person name="Asai D.J."/>
            <person name="Bowman C.A."/>
            <person name="Russell D.A."/>
            <person name="Pope W.H."/>
            <person name="Jacobs-Sera D."/>
            <person name="Hendrix R.W."/>
            <person name="Hatfull G.F."/>
        </authorList>
    </citation>
    <scope>NUCLEOTIDE SEQUENCE</scope>
</reference>
<sequence>MSRGKRERLDLGRGRGASSPAPDVSDDNPLASAMAGYASEEEEAPCNLDAEVAQFVTKLHADGLLPAGELPSGLLPLGDQGYTASARGTQSLPRQQPTAEELDGFSHIPTACIEASGAYLEQIPKVCRLAIESQTLSALLALFARLEQEAPGTVGWRAVAGVLTQALHEVEKQTAEAADELRAASLDEMTRAVPAKGIPWEQSLPYVLSTGAMAEGSPAPPSQSVPPAVADEADDMDLESSSTEGGEDGEVPPLPPAPQIDYELFGLPTPPEPAAPESKTGSAPHPRSEGKERKRRKGNAVPVAATSKLRHSAQLAKWQAVQQSAMQAEEAAAGARDSEAQRAQQAEEWRLSQLRSGASDGNANFAPVVGDWRSRLAARRKKEERAEKRARRAASREDHVEEGAPPSLPPGWQAIADPSTGATYYANLETRVRVEVGGWQSEDPLPHAEAVHPAGEGVVTPDKCRVARGAVWRLGMGGDLWKCPCRLECRI</sequence>
<feature type="region of interest" description="Disordered" evidence="1">
    <location>
        <begin position="1"/>
        <end position="43"/>
    </location>
</feature>
<protein>
    <recommendedName>
        <fullName evidence="2">WW domain-containing protein</fullName>
    </recommendedName>
</protein>
<name>A0A1D2A8E3_AUXPR</name>
<dbReference type="EMBL" id="GDKF01003133">
    <property type="protein sequence ID" value="JAT75489.1"/>
    <property type="molecule type" value="Transcribed_RNA"/>
</dbReference>
<evidence type="ECO:0000259" key="2">
    <source>
        <dbReference type="Pfam" id="PF00397"/>
    </source>
</evidence>
<evidence type="ECO:0000313" key="3">
    <source>
        <dbReference type="EMBL" id="JAT75489.1"/>
    </source>
</evidence>
<evidence type="ECO:0000256" key="1">
    <source>
        <dbReference type="SAM" id="MobiDB-lite"/>
    </source>
</evidence>
<feature type="region of interest" description="Disordered" evidence="1">
    <location>
        <begin position="211"/>
        <end position="310"/>
    </location>
</feature>
<dbReference type="Pfam" id="PF00397">
    <property type="entry name" value="WW"/>
    <property type="match status" value="1"/>
</dbReference>
<organism evidence="3">
    <name type="scientific">Auxenochlorella protothecoides</name>
    <name type="common">Green microalga</name>
    <name type="synonym">Chlorella protothecoides</name>
    <dbReference type="NCBI Taxonomy" id="3075"/>
    <lineage>
        <taxon>Eukaryota</taxon>
        <taxon>Viridiplantae</taxon>
        <taxon>Chlorophyta</taxon>
        <taxon>core chlorophytes</taxon>
        <taxon>Trebouxiophyceae</taxon>
        <taxon>Chlorellales</taxon>
        <taxon>Chlorellaceae</taxon>
        <taxon>Auxenochlorella</taxon>
    </lineage>
</organism>
<dbReference type="SUPFAM" id="SSF51045">
    <property type="entry name" value="WW domain"/>
    <property type="match status" value="1"/>
</dbReference>